<feature type="compositionally biased region" description="Basic and acidic residues" evidence="10">
    <location>
        <begin position="53"/>
        <end position="68"/>
    </location>
</feature>
<sequence>KLKSYLAQLEDRECEIVKLQECEKALYANFQASLRENKKFADFLTKVLKKKIKGTEKREVGREAGEGHENEEEDDEESSLSTDEENSGSEDEVFDDSVCPNGCDEALLQNTIQLRQQRLDIEKEKKVAANLRKKCSALANKAKVVETSLDTTNKELETIQWEKQQRLNELDVAVPLKLHQVQYLVNGEMPSDFSQALVFSSSSLESLRKRVGELHNENLMQREIYNTAREQHKQLVRDKKEKEKEIQELEEKCNNLMMKKFGRQVDFEAVQAESVNVHMEKMKVQIMEKEYEHSQELKEWEKRILDLRNQLMNVTNENTSKLKQLHQLTIEKHQLETKLDSL</sequence>
<proteinExistence type="predicted"/>
<evidence type="ECO:0000256" key="7">
    <source>
        <dbReference type="ARBA" id="ARBA00023212"/>
    </source>
</evidence>
<evidence type="ECO:0000256" key="9">
    <source>
        <dbReference type="SAM" id="Coils"/>
    </source>
</evidence>
<keyword evidence="12" id="KW-1185">Reference proteome</keyword>
<name>A0A091MLP2_9PASS</name>
<feature type="coiled-coil region" evidence="9">
    <location>
        <begin position="225"/>
        <end position="259"/>
    </location>
</feature>
<feature type="coiled-coil region" evidence="9">
    <location>
        <begin position="114"/>
        <end position="141"/>
    </location>
</feature>
<dbReference type="PANTHER" id="PTHR14885">
    <property type="entry name" value="CILIA- AND FLAGELLA-ASSOCIATED PROTEIN 43-RELATED"/>
    <property type="match status" value="1"/>
</dbReference>
<keyword evidence="3" id="KW-0963">Cytoplasm</keyword>
<protein>
    <submittedName>
        <fullName evidence="11">Uncharacterized protein</fullName>
    </submittedName>
</protein>
<dbReference type="Proteomes" id="UP000053537">
    <property type="component" value="Unassembled WGS sequence"/>
</dbReference>
<reference evidence="11 12" key="1">
    <citation type="submission" date="2014-04" db="EMBL/GenBank/DDBJ databases">
        <title>Genome evolution of avian class.</title>
        <authorList>
            <person name="Zhang G."/>
            <person name="Li C."/>
        </authorList>
    </citation>
    <scope>NUCLEOTIDE SEQUENCE [LARGE SCALE GENOMIC DNA]</scope>
    <source>
        <strain evidence="11">BGI_N310</strain>
    </source>
</reference>
<gene>
    <name evidence="11" type="ORF">N310_01035</name>
</gene>
<evidence type="ECO:0000256" key="2">
    <source>
        <dbReference type="ARBA" id="ARBA00004245"/>
    </source>
</evidence>
<feature type="non-terminal residue" evidence="11">
    <location>
        <position position="1"/>
    </location>
</feature>
<evidence type="ECO:0000256" key="3">
    <source>
        <dbReference type="ARBA" id="ARBA00022490"/>
    </source>
</evidence>
<dbReference type="GO" id="GO:0005929">
    <property type="term" value="C:cilium"/>
    <property type="evidence" value="ECO:0007669"/>
    <property type="project" value="UniProtKB-SubCell"/>
</dbReference>
<keyword evidence="4" id="KW-0853">WD repeat</keyword>
<evidence type="ECO:0000256" key="4">
    <source>
        <dbReference type="ARBA" id="ARBA00022574"/>
    </source>
</evidence>
<dbReference type="AlphaFoldDB" id="A0A091MLP2"/>
<evidence type="ECO:0000313" key="12">
    <source>
        <dbReference type="Proteomes" id="UP000053537"/>
    </source>
</evidence>
<keyword evidence="5" id="KW-0677">Repeat</keyword>
<evidence type="ECO:0000256" key="8">
    <source>
        <dbReference type="ARBA" id="ARBA00023273"/>
    </source>
</evidence>
<accession>A0A091MLP2</accession>
<evidence type="ECO:0000256" key="6">
    <source>
        <dbReference type="ARBA" id="ARBA00023054"/>
    </source>
</evidence>
<feature type="region of interest" description="Disordered" evidence="10">
    <location>
        <begin position="53"/>
        <end position="95"/>
    </location>
</feature>
<dbReference type="PANTHER" id="PTHR14885:SF3">
    <property type="entry name" value="CILIA- AND FLAGELLA-ASSOCIATED PROTEIN 44"/>
    <property type="match status" value="1"/>
</dbReference>
<organism evidence="11 12">
    <name type="scientific">Acanthisitta chloris</name>
    <name type="common">rifleman</name>
    <dbReference type="NCBI Taxonomy" id="57068"/>
    <lineage>
        <taxon>Eukaryota</taxon>
        <taxon>Metazoa</taxon>
        <taxon>Chordata</taxon>
        <taxon>Craniata</taxon>
        <taxon>Vertebrata</taxon>
        <taxon>Euteleostomi</taxon>
        <taxon>Archelosauria</taxon>
        <taxon>Archosauria</taxon>
        <taxon>Dinosauria</taxon>
        <taxon>Saurischia</taxon>
        <taxon>Theropoda</taxon>
        <taxon>Coelurosauria</taxon>
        <taxon>Aves</taxon>
        <taxon>Neognathae</taxon>
        <taxon>Neoaves</taxon>
        <taxon>Telluraves</taxon>
        <taxon>Australaves</taxon>
        <taxon>Passeriformes</taxon>
        <taxon>Acanthisittidae</taxon>
        <taxon>Acanthisitta</taxon>
    </lineage>
</organism>
<feature type="non-terminal residue" evidence="11">
    <location>
        <position position="342"/>
    </location>
</feature>
<keyword evidence="6 9" id="KW-0175">Coiled coil</keyword>
<dbReference type="EMBL" id="KK829806">
    <property type="protein sequence ID" value="KFP75641.1"/>
    <property type="molecule type" value="Genomic_DNA"/>
</dbReference>
<keyword evidence="7" id="KW-0206">Cytoskeleton</keyword>
<keyword evidence="8" id="KW-0966">Cell projection</keyword>
<evidence type="ECO:0000313" key="11">
    <source>
        <dbReference type="EMBL" id="KFP75641.1"/>
    </source>
</evidence>
<evidence type="ECO:0000256" key="10">
    <source>
        <dbReference type="SAM" id="MobiDB-lite"/>
    </source>
</evidence>
<dbReference type="GO" id="GO:0005856">
    <property type="term" value="C:cytoskeleton"/>
    <property type="evidence" value="ECO:0007669"/>
    <property type="project" value="UniProtKB-SubCell"/>
</dbReference>
<feature type="compositionally biased region" description="Acidic residues" evidence="10">
    <location>
        <begin position="69"/>
        <end position="95"/>
    </location>
</feature>
<evidence type="ECO:0000256" key="5">
    <source>
        <dbReference type="ARBA" id="ARBA00022737"/>
    </source>
</evidence>
<comment type="subcellular location">
    <subcellularLocation>
        <location evidence="1">Cell projection</location>
        <location evidence="1">Cilium</location>
    </subcellularLocation>
    <subcellularLocation>
        <location evidence="2">Cytoplasm</location>
        <location evidence="2">Cytoskeleton</location>
    </subcellularLocation>
</comment>
<evidence type="ECO:0000256" key="1">
    <source>
        <dbReference type="ARBA" id="ARBA00004138"/>
    </source>
</evidence>